<feature type="repeat" description="TPR" evidence="1">
    <location>
        <begin position="17"/>
        <end position="50"/>
    </location>
</feature>
<sequence length="477" mass="50644">MHIRAPAKSPPDRRQAAKALLAEARALKAAGRLDEALEVNRRAVAADPASGIAEHNLAATLGDLSRFAEAEEAASRAAAKGVDAPETWLVRARALQGLGRLDEAEAAFAAAIARRALYLDAQRDLAQLRWMRSADAATATAAIDQALATAPDTVELLLLKARVLGCAGEETAAGALLAHALARQPGHAPLHLAAAELAARAGDADAQLRHATAALRLTPASTDAARAAVEALLHAGRAAEAEQLALRVQAATPLDQAVLALLGTAWRLMGDPRHAALCDDARLVSTATIATPPGWPDREAYLADLANALRARHAWRTHPLEQSLRHGSQTQEDLTRSDDPAIRALFVALDPLIRAHIAALGKGTDPVRARATGDYRIVGAWSVLLRPGGFHVDHVHPQGWLSSAFYIALPEAVERGHEGWLAFGRPGIPTRPPLAPTRFVRPEPGMLVLFPSYFWHGTEPFTGGQPRLTVAFDIVPA</sequence>
<protein>
    <recommendedName>
        <fullName evidence="4">Tetratricopeptide repeat protein</fullName>
    </recommendedName>
</protein>
<dbReference type="InterPro" id="IPR019734">
    <property type="entry name" value="TPR_rpt"/>
</dbReference>
<keyword evidence="1" id="KW-0802">TPR repeat</keyword>
<evidence type="ECO:0000313" key="3">
    <source>
        <dbReference type="Proteomes" id="UP000776276"/>
    </source>
</evidence>
<dbReference type="Pfam" id="PF13181">
    <property type="entry name" value="TPR_8"/>
    <property type="match status" value="1"/>
</dbReference>
<evidence type="ECO:0000256" key="1">
    <source>
        <dbReference type="PROSITE-ProRule" id="PRU00339"/>
    </source>
</evidence>
<dbReference type="InterPro" id="IPR012668">
    <property type="entry name" value="CHP02466"/>
</dbReference>
<evidence type="ECO:0008006" key="4">
    <source>
        <dbReference type="Google" id="ProtNLM"/>
    </source>
</evidence>
<reference evidence="2 3" key="1">
    <citation type="submission" date="2021-06" db="EMBL/GenBank/DDBJ databases">
        <title>Sphingomonas sp. XMGL2, whole genome shotgun sequencing project.</title>
        <authorList>
            <person name="Zhao G."/>
            <person name="Shen L."/>
        </authorList>
    </citation>
    <scope>NUCLEOTIDE SEQUENCE [LARGE SCALE GENOMIC DNA]</scope>
    <source>
        <strain evidence="2 3">XMGL2</strain>
    </source>
</reference>
<accession>A0ABS6BD68</accession>
<name>A0ABS6BD68_9SPHN</name>
<dbReference type="SMART" id="SM00028">
    <property type="entry name" value="TPR"/>
    <property type="match status" value="3"/>
</dbReference>
<organism evidence="2 3">
    <name type="scientific">Sphingomonas quercus</name>
    <dbReference type="NCBI Taxonomy" id="2842451"/>
    <lineage>
        <taxon>Bacteria</taxon>
        <taxon>Pseudomonadati</taxon>
        <taxon>Pseudomonadota</taxon>
        <taxon>Alphaproteobacteria</taxon>
        <taxon>Sphingomonadales</taxon>
        <taxon>Sphingomonadaceae</taxon>
        <taxon>Sphingomonas</taxon>
    </lineage>
</organism>
<evidence type="ECO:0000313" key="2">
    <source>
        <dbReference type="EMBL" id="MBU3076260.1"/>
    </source>
</evidence>
<comment type="caution">
    <text evidence="2">The sequence shown here is derived from an EMBL/GenBank/DDBJ whole genome shotgun (WGS) entry which is preliminary data.</text>
</comment>
<dbReference type="PROSITE" id="PS50005">
    <property type="entry name" value="TPR"/>
    <property type="match status" value="1"/>
</dbReference>
<dbReference type="EMBL" id="JAHKRT010000001">
    <property type="protein sequence ID" value="MBU3076260.1"/>
    <property type="molecule type" value="Genomic_DNA"/>
</dbReference>
<dbReference type="Proteomes" id="UP000776276">
    <property type="component" value="Unassembled WGS sequence"/>
</dbReference>
<dbReference type="Pfam" id="PF13759">
    <property type="entry name" value="2OG-FeII_Oxy_5"/>
    <property type="match status" value="1"/>
</dbReference>
<proteinExistence type="predicted"/>
<dbReference type="RefSeq" id="WP_216318135.1">
    <property type="nucleotide sequence ID" value="NZ_JAHKRT010000001.1"/>
</dbReference>
<keyword evidence="3" id="KW-1185">Reference proteome</keyword>
<gene>
    <name evidence="2" type="ORF">KOF26_00130</name>
</gene>